<proteinExistence type="predicted"/>
<gene>
    <name evidence="1" type="primary">Cnig_chr_IV.g15427</name>
    <name evidence="1" type="ORF">B9Z55_015427</name>
</gene>
<comment type="caution">
    <text evidence="1">The sequence shown here is derived from an EMBL/GenBank/DDBJ whole genome shotgun (WGS) entry which is preliminary data.</text>
</comment>
<sequence length="105" mass="12173">MSPFLNTFNSSVKMFHKTNPREVLLSKDNWRQKEATQFRVICDLECQLAIPDQTVLNSHYEGFSSEVSSLNIQYRSKENSPALSEWIMDTFPPIQGDDYVFSSFL</sequence>
<dbReference type="STRING" id="1611254.A0A2G5UA50"/>
<organism evidence="1 2">
    <name type="scientific">Caenorhabditis nigoni</name>
    <dbReference type="NCBI Taxonomy" id="1611254"/>
    <lineage>
        <taxon>Eukaryota</taxon>
        <taxon>Metazoa</taxon>
        <taxon>Ecdysozoa</taxon>
        <taxon>Nematoda</taxon>
        <taxon>Chromadorea</taxon>
        <taxon>Rhabditida</taxon>
        <taxon>Rhabditina</taxon>
        <taxon>Rhabditomorpha</taxon>
        <taxon>Rhabditoidea</taxon>
        <taxon>Rhabditidae</taxon>
        <taxon>Peloderinae</taxon>
        <taxon>Caenorhabditis</taxon>
    </lineage>
</organism>
<keyword evidence="2" id="KW-1185">Reference proteome</keyword>
<evidence type="ECO:0000313" key="2">
    <source>
        <dbReference type="Proteomes" id="UP000230233"/>
    </source>
</evidence>
<reference evidence="2" key="1">
    <citation type="submission" date="2017-10" db="EMBL/GenBank/DDBJ databases">
        <title>Rapid genome shrinkage in a self-fertile nematode reveals novel sperm competition proteins.</title>
        <authorList>
            <person name="Yin D."/>
            <person name="Schwarz E.M."/>
            <person name="Thomas C.G."/>
            <person name="Felde R.L."/>
            <person name="Korf I.F."/>
            <person name="Cutter A.D."/>
            <person name="Schartner C.M."/>
            <person name="Ralston E.J."/>
            <person name="Meyer B.J."/>
            <person name="Haag E.S."/>
        </authorList>
    </citation>
    <scope>NUCLEOTIDE SEQUENCE [LARGE SCALE GENOMIC DNA]</scope>
    <source>
        <strain evidence="2">JU1422</strain>
    </source>
</reference>
<protein>
    <submittedName>
        <fullName evidence="1">Uncharacterized protein</fullName>
    </submittedName>
</protein>
<evidence type="ECO:0000313" key="1">
    <source>
        <dbReference type="EMBL" id="PIC36435.1"/>
    </source>
</evidence>
<accession>A0A2G5UA50</accession>
<dbReference type="AlphaFoldDB" id="A0A2G5UA50"/>
<dbReference type="Proteomes" id="UP000230233">
    <property type="component" value="Chromosome IV"/>
</dbReference>
<name>A0A2G5UA50_9PELO</name>
<dbReference type="OrthoDB" id="10483525at2759"/>
<dbReference type="EMBL" id="PDUG01000004">
    <property type="protein sequence ID" value="PIC36435.1"/>
    <property type="molecule type" value="Genomic_DNA"/>
</dbReference>